<protein>
    <submittedName>
        <fullName evidence="2">Uncharacterized protein</fullName>
    </submittedName>
</protein>
<evidence type="ECO:0000256" key="1">
    <source>
        <dbReference type="SAM" id="MobiDB-lite"/>
    </source>
</evidence>
<name>A0ABN9VJ31_9DINO</name>
<accession>A0ABN9VJ31</accession>
<keyword evidence="3" id="KW-1185">Reference proteome</keyword>
<evidence type="ECO:0000313" key="2">
    <source>
        <dbReference type="EMBL" id="CAK0872853.1"/>
    </source>
</evidence>
<feature type="region of interest" description="Disordered" evidence="1">
    <location>
        <begin position="1"/>
        <end position="80"/>
    </location>
</feature>
<dbReference type="EMBL" id="CAUYUJ010017211">
    <property type="protein sequence ID" value="CAK0872853.1"/>
    <property type="molecule type" value="Genomic_DNA"/>
</dbReference>
<feature type="compositionally biased region" description="Low complexity" evidence="1">
    <location>
        <begin position="10"/>
        <end position="32"/>
    </location>
</feature>
<sequence>AASSAPPPSEEALAGAPPARSSSSSEGAPPSEGSKRLQSRVSHKIEPPDIWEQARPPRRFADPKALQRANPVPARGGPALGPVAEAERLVQGVRALNWRRVSSPALDALVKLPCWPTTEQLVHKQLRPQNAAVTLGAPRLHSGASAFIVVTAHFTH</sequence>
<organism evidence="2 3">
    <name type="scientific">Prorocentrum cordatum</name>
    <dbReference type="NCBI Taxonomy" id="2364126"/>
    <lineage>
        <taxon>Eukaryota</taxon>
        <taxon>Sar</taxon>
        <taxon>Alveolata</taxon>
        <taxon>Dinophyceae</taxon>
        <taxon>Prorocentrales</taxon>
        <taxon>Prorocentraceae</taxon>
        <taxon>Prorocentrum</taxon>
    </lineage>
</organism>
<reference evidence="2" key="1">
    <citation type="submission" date="2023-10" db="EMBL/GenBank/DDBJ databases">
        <authorList>
            <person name="Chen Y."/>
            <person name="Shah S."/>
            <person name="Dougan E. K."/>
            <person name="Thang M."/>
            <person name="Chan C."/>
        </authorList>
    </citation>
    <scope>NUCLEOTIDE SEQUENCE [LARGE SCALE GENOMIC DNA]</scope>
</reference>
<gene>
    <name evidence="2" type="ORF">PCOR1329_LOCUS58207</name>
</gene>
<proteinExistence type="predicted"/>
<comment type="caution">
    <text evidence="2">The sequence shown here is derived from an EMBL/GenBank/DDBJ whole genome shotgun (WGS) entry which is preliminary data.</text>
</comment>
<evidence type="ECO:0000313" key="3">
    <source>
        <dbReference type="Proteomes" id="UP001189429"/>
    </source>
</evidence>
<feature type="non-terminal residue" evidence="2">
    <location>
        <position position="1"/>
    </location>
</feature>
<dbReference type="Proteomes" id="UP001189429">
    <property type="component" value="Unassembled WGS sequence"/>
</dbReference>